<evidence type="ECO:0000259" key="7">
    <source>
        <dbReference type="PROSITE" id="PS51225"/>
    </source>
</evidence>
<protein>
    <recommendedName>
        <fullName evidence="7">MARVEL domain-containing protein</fullName>
    </recommendedName>
</protein>
<evidence type="ECO:0000313" key="8">
    <source>
        <dbReference type="EMBL" id="PFX13354.1"/>
    </source>
</evidence>
<keyword evidence="3 6" id="KW-1133">Transmembrane helix</keyword>
<comment type="subcellular location">
    <subcellularLocation>
        <location evidence="1">Membrane</location>
        <topology evidence="1">Multi-pass membrane protein</topology>
    </subcellularLocation>
</comment>
<sequence length="221" mass="24261">MQQTSPNQQQTVFGAQPPMGQQGYVPAGQPVPFVPAPGVPVNQAGGGQIERPYLKSGLSFSRFAEIFVLLIAWPCGAVYANRTLGLDGRATAFAGIATFCWVMVIIMQIVFLVGINKDQRYFRTPSTSTLIVLTVQVLMTILLFACTTSLTMRGIDLYKANIAYSDRYGESKPFDVNNLLLLGALVFGVLACFFFMEDIPLLTKMYRLQRAKEIAAADNTQ</sequence>
<feature type="transmembrane region" description="Helical" evidence="6">
    <location>
        <begin position="60"/>
        <end position="80"/>
    </location>
</feature>
<keyword evidence="4 5" id="KW-0472">Membrane</keyword>
<feature type="domain" description="MARVEL" evidence="7">
    <location>
        <begin position="53"/>
        <end position="207"/>
    </location>
</feature>
<dbReference type="EMBL" id="LSMT01001000">
    <property type="protein sequence ID" value="PFX13354.1"/>
    <property type="molecule type" value="Genomic_DNA"/>
</dbReference>
<feature type="transmembrane region" description="Helical" evidence="6">
    <location>
        <begin position="92"/>
        <end position="115"/>
    </location>
</feature>
<evidence type="ECO:0000256" key="1">
    <source>
        <dbReference type="ARBA" id="ARBA00004141"/>
    </source>
</evidence>
<evidence type="ECO:0000256" key="4">
    <source>
        <dbReference type="ARBA" id="ARBA00023136"/>
    </source>
</evidence>
<name>A0A2B4R4U5_STYPI</name>
<evidence type="ECO:0000256" key="2">
    <source>
        <dbReference type="ARBA" id="ARBA00022692"/>
    </source>
</evidence>
<feature type="transmembrane region" description="Helical" evidence="6">
    <location>
        <begin position="127"/>
        <end position="150"/>
    </location>
</feature>
<dbReference type="OrthoDB" id="5987145at2759"/>
<proteinExistence type="predicted"/>
<accession>A0A2B4R4U5</accession>
<keyword evidence="2 5" id="KW-0812">Transmembrane</keyword>
<gene>
    <name evidence="8" type="ORF">AWC38_SpisGene22567</name>
</gene>
<dbReference type="AlphaFoldDB" id="A0A2B4R4U5"/>
<evidence type="ECO:0000256" key="3">
    <source>
        <dbReference type="ARBA" id="ARBA00022989"/>
    </source>
</evidence>
<comment type="caution">
    <text evidence="8">The sequence shown here is derived from an EMBL/GenBank/DDBJ whole genome shotgun (WGS) entry which is preliminary data.</text>
</comment>
<dbReference type="Proteomes" id="UP000225706">
    <property type="component" value="Unassembled WGS sequence"/>
</dbReference>
<feature type="transmembrane region" description="Helical" evidence="6">
    <location>
        <begin position="179"/>
        <end position="202"/>
    </location>
</feature>
<evidence type="ECO:0000256" key="5">
    <source>
        <dbReference type="PROSITE-ProRule" id="PRU00581"/>
    </source>
</evidence>
<dbReference type="InterPro" id="IPR008253">
    <property type="entry name" value="Marvel"/>
</dbReference>
<dbReference type="GO" id="GO:0016020">
    <property type="term" value="C:membrane"/>
    <property type="evidence" value="ECO:0007669"/>
    <property type="project" value="UniProtKB-SubCell"/>
</dbReference>
<dbReference type="PROSITE" id="PS51225">
    <property type="entry name" value="MARVEL"/>
    <property type="match status" value="1"/>
</dbReference>
<organism evidence="8 9">
    <name type="scientific">Stylophora pistillata</name>
    <name type="common">Smooth cauliflower coral</name>
    <dbReference type="NCBI Taxonomy" id="50429"/>
    <lineage>
        <taxon>Eukaryota</taxon>
        <taxon>Metazoa</taxon>
        <taxon>Cnidaria</taxon>
        <taxon>Anthozoa</taxon>
        <taxon>Hexacorallia</taxon>
        <taxon>Scleractinia</taxon>
        <taxon>Astrocoeniina</taxon>
        <taxon>Pocilloporidae</taxon>
        <taxon>Stylophora</taxon>
    </lineage>
</organism>
<evidence type="ECO:0000256" key="6">
    <source>
        <dbReference type="SAM" id="Phobius"/>
    </source>
</evidence>
<keyword evidence="9" id="KW-1185">Reference proteome</keyword>
<evidence type="ECO:0000313" key="9">
    <source>
        <dbReference type="Proteomes" id="UP000225706"/>
    </source>
</evidence>
<reference evidence="9" key="1">
    <citation type="journal article" date="2017" name="bioRxiv">
        <title>Comparative analysis of the genomes of Stylophora pistillata and Acropora digitifera provides evidence for extensive differences between species of corals.</title>
        <authorList>
            <person name="Voolstra C.R."/>
            <person name="Li Y."/>
            <person name="Liew Y.J."/>
            <person name="Baumgarten S."/>
            <person name="Zoccola D."/>
            <person name="Flot J.-F."/>
            <person name="Tambutte S."/>
            <person name="Allemand D."/>
            <person name="Aranda M."/>
        </authorList>
    </citation>
    <scope>NUCLEOTIDE SEQUENCE [LARGE SCALE GENOMIC DNA]</scope>
</reference>